<comment type="subcellular location">
    <subcellularLocation>
        <location evidence="1">Membrane</location>
        <topology evidence="1">Multi-pass membrane protein</topology>
    </subcellularLocation>
</comment>
<feature type="transmembrane region" description="Helical" evidence="6">
    <location>
        <begin position="90"/>
        <end position="110"/>
    </location>
</feature>
<dbReference type="SUPFAM" id="SSF103473">
    <property type="entry name" value="MFS general substrate transporter"/>
    <property type="match status" value="1"/>
</dbReference>
<feature type="region of interest" description="Disordered" evidence="5">
    <location>
        <begin position="1"/>
        <end position="41"/>
    </location>
</feature>
<dbReference type="PROSITE" id="PS50850">
    <property type="entry name" value="MFS"/>
    <property type="match status" value="1"/>
</dbReference>
<feature type="transmembrane region" description="Helical" evidence="6">
    <location>
        <begin position="360"/>
        <end position="380"/>
    </location>
</feature>
<feature type="compositionally biased region" description="Basic and acidic residues" evidence="5">
    <location>
        <begin position="1"/>
        <end position="14"/>
    </location>
</feature>
<feature type="transmembrane region" description="Helical" evidence="6">
    <location>
        <begin position="188"/>
        <end position="207"/>
    </location>
</feature>
<dbReference type="InterPro" id="IPR036259">
    <property type="entry name" value="MFS_trans_sf"/>
</dbReference>
<dbReference type="GO" id="GO:0005886">
    <property type="term" value="C:plasma membrane"/>
    <property type="evidence" value="ECO:0007669"/>
    <property type="project" value="TreeGrafter"/>
</dbReference>
<feature type="transmembrane region" description="Helical" evidence="6">
    <location>
        <begin position="496"/>
        <end position="518"/>
    </location>
</feature>
<feature type="transmembrane region" description="Helical" evidence="6">
    <location>
        <begin position="400"/>
        <end position="419"/>
    </location>
</feature>
<sequence length="561" mass="63480">MPSSRARRELKASEPRPPGLFLPHFGPPERARRHGTRQLEQRGSIRVGNDDESSLVDEGIGAKRADGRVEIQESDCYEKLGFGFSTMKKWTILCVIFVVQISMNFNTSVYANAITPMSKEFSLPEKTIRLGQMIFLVAYAFGCELWAPWSEELGRWPIMQLSLLLVNIWQVLCALAPSFRVIFAGRLLGGLSSAGGSVTLGMIADMWEADDQQFAVAFIVLSSVAGSVVGPISGGFMEVRLHWRWNFWIQLVAGIAVQLCHFLLVPETRATILLDREAKRMRRFGVADVYGPGEIHGRGYTFKELREIWIRPFSMFVREPIVLCLSLLSGFSDALIFIFLESYQPVFSQWGFGTIQVGLAFIPIIIGYVIGYLSFIPVILHHKKDLDQKPYRARPERRLWWLQITAPLECLGLFLFAWSSFGPPYFHWISPMFFSMMIAIANYCIYMATIDYMIASYGPYSASATGGNAFARDLLAGIAALYSTPFYKNGHPSYELVYPSLILSGIAFLVTIPIYVFYKYGPQIRKWSKFAQTVATDRDEIHKRRARRANRSTSEKTGMEV</sequence>
<dbReference type="STRING" id="404692.A0A0J6Y104"/>
<dbReference type="PANTHER" id="PTHR23502:SF3">
    <property type="entry name" value="MAJOR FACILITATOR SUPERFAMILY (MFS) PROFILE DOMAIN-CONTAINING PROTEIN-RELATED"/>
    <property type="match status" value="1"/>
</dbReference>
<evidence type="ECO:0000256" key="2">
    <source>
        <dbReference type="ARBA" id="ARBA00022692"/>
    </source>
</evidence>
<accession>A0A0J6Y104</accession>
<dbReference type="OrthoDB" id="5376138at2759"/>
<dbReference type="InterPro" id="IPR020846">
    <property type="entry name" value="MFS_dom"/>
</dbReference>
<dbReference type="PRINTS" id="PR01035">
    <property type="entry name" value="TCRTETA"/>
</dbReference>
<dbReference type="PANTHER" id="PTHR23502">
    <property type="entry name" value="MAJOR FACILITATOR SUPERFAMILY"/>
    <property type="match status" value="1"/>
</dbReference>
<gene>
    <name evidence="8" type="ORF">CIRG_10144</name>
</gene>
<evidence type="ECO:0000313" key="9">
    <source>
        <dbReference type="Proteomes" id="UP000054565"/>
    </source>
</evidence>
<feature type="domain" description="Major facilitator superfamily (MFS) profile" evidence="7">
    <location>
        <begin position="92"/>
        <end position="522"/>
    </location>
</feature>
<organism evidence="8 9">
    <name type="scientific">Coccidioides immitis RMSCC 2394</name>
    <dbReference type="NCBI Taxonomy" id="404692"/>
    <lineage>
        <taxon>Eukaryota</taxon>
        <taxon>Fungi</taxon>
        <taxon>Dikarya</taxon>
        <taxon>Ascomycota</taxon>
        <taxon>Pezizomycotina</taxon>
        <taxon>Eurotiomycetes</taxon>
        <taxon>Eurotiomycetidae</taxon>
        <taxon>Onygenales</taxon>
        <taxon>Onygenaceae</taxon>
        <taxon>Coccidioides</taxon>
    </lineage>
</organism>
<dbReference type="InterPro" id="IPR001958">
    <property type="entry name" value="Tet-R_TetA/multi-R_MdtG-like"/>
</dbReference>
<evidence type="ECO:0000256" key="4">
    <source>
        <dbReference type="ARBA" id="ARBA00023136"/>
    </source>
</evidence>
<feature type="transmembrane region" description="Helical" evidence="6">
    <location>
        <begin position="425"/>
        <end position="448"/>
    </location>
</feature>
<evidence type="ECO:0000256" key="1">
    <source>
        <dbReference type="ARBA" id="ARBA00004141"/>
    </source>
</evidence>
<evidence type="ECO:0000256" key="6">
    <source>
        <dbReference type="SAM" id="Phobius"/>
    </source>
</evidence>
<dbReference type="FunFam" id="1.20.1250.20:FF:000088">
    <property type="entry name" value="MFS multidrug transporter, putative"/>
    <property type="match status" value="1"/>
</dbReference>
<feature type="transmembrane region" description="Helical" evidence="6">
    <location>
        <begin position="161"/>
        <end position="182"/>
    </location>
</feature>
<keyword evidence="4 6" id="KW-0472">Membrane</keyword>
<keyword evidence="3 6" id="KW-1133">Transmembrane helix</keyword>
<dbReference type="InterPro" id="IPR011701">
    <property type="entry name" value="MFS"/>
</dbReference>
<feature type="region of interest" description="Disordered" evidence="5">
    <location>
        <begin position="541"/>
        <end position="561"/>
    </location>
</feature>
<proteinExistence type="predicted"/>
<feature type="transmembrane region" description="Helical" evidence="6">
    <location>
        <begin position="214"/>
        <end position="233"/>
    </location>
</feature>
<feature type="transmembrane region" description="Helical" evidence="6">
    <location>
        <begin position="460"/>
        <end position="484"/>
    </location>
</feature>
<evidence type="ECO:0000256" key="3">
    <source>
        <dbReference type="ARBA" id="ARBA00022989"/>
    </source>
</evidence>
<dbReference type="Pfam" id="PF07690">
    <property type="entry name" value="MFS_1"/>
    <property type="match status" value="1"/>
</dbReference>
<protein>
    <recommendedName>
        <fullName evidence="7">Major facilitator superfamily (MFS) profile domain-containing protein</fullName>
    </recommendedName>
</protein>
<dbReference type="Proteomes" id="UP000054565">
    <property type="component" value="Unassembled WGS sequence"/>
</dbReference>
<evidence type="ECO:0000259" key="7">
    <source>
        <dbReference type="PROSITE" id="PS50850"/>
    </source>
</evidence>
<evidence type="ECO:0000256" key="5">
    <source>
        <dbReference type="SAM" id="MobiDB-lite"/>
    </source>
</evidence>
<dbReference type="AlphaFoldDB" id="A0A0J6Y104"/>
<dbReference type="Gene3D" id="1.20.1250.20">
    <property type="entry name" value="MFS general substrate transporter like domains"/>
    <property type="match status" value="1"/>
</dbReference>
<feature type="transmembrane region" description="Helical" evidence="6">
    <location>
        <begin position="321"/>
        <end position="340"/>
    </location>
</feature>
<dbReference type="GO" id="GO:0022857">
    <property type="term" value="F:transmembrane transporter activity"/>
    <property type="evidence" value="ECO:0007669"/>
    <property type="project" value="InterPro"/>
</dbReference>
<keyword evidence="2 6" id="KW-0812">Transmembrane</keyword>
<name>A0A0J6Y104_COCIT</name>
<evidence type="ECO:0000313" key="8">
    <source>
        <dbReference type="EMBL" id="KMP02321.1"/>
    </source>
</evidence>
<reference evidence="9" key="1">
    <citation type="journal article" date="2010" name="Genome Res.">
        <title>Population genomic sequencing of Coccidioides fungi reveals recent hybridization and transposon control.</title>
        <authorList>
            <person name="Neafsey D.E."/>
            <person name="Barker B.M."/>
            <person name="Sharpton T.J."/>
            <person name="Stajich J.E."/>
            <person name="Park D.J."/>
            <person name="Whiston E."/>
            <person name="Hung C.-Y."/>
            <person name="McMahan C."/>
            <person name="White J."/>
            <person name="Sykes S."/>
            <person name="Heiman D."/>
            <person name="Young S."/>
            <person name="Zeng Q."/>
            <person name="Abouelleil A."/>
            <person name="Aftuck L."/>
            <person name="Bessette D."/>
            <person name="Brown A."/>
            <person name="FitzGerald M."/>
            <person name="Lui A."/>
            <person name="Macdonald J.P."/>
            <person name="Priest M."/>
            <person name="Orbach M.J."/>
            <person name="Galgiani J.N."/>
            <person name="Kirkland T.N."/>
            <person name="Cole G.T."/>
            <person name="Birren B.W."/>
            <person name="Henn M.R."/>
            <person name="Taylor J.W."/>
            <person name="Rounsley S.D."/>
        </authorList>
    </citation>
    <scope>NUCLEOTIDE SEQUENCE [LARGE SCALE GENOMIC DNA]</scope>
    <source>
        <strain evidence="9">RMSCC 2394</strain>
    </source>
</reference>
<dbReference type="EMBL" id="DS028102">
    <property type="protein sequence ID" value="KMP02321.1"/>
    <property type="molecule type" value="Genomic_DNA"/>
</dbReference>